<dbReference type="GeneID" id="101262554"/>
<dbReference type="PANTHER" id="PTHR31972:SF16">
    <property type="entry name" value="FAMILY PROTEIN, PUTATIVE (DUF868)-RELATED"/>
    <property type="match status" value="1"/>
</dbReference>
<feature type="region of interest" description="Disordered" evidence="1">
    <location>
        <begin position="270"/>
        <end position="294"/>
    </location>
</feature>
<name>A0A3Q7ITA7_SOLLC</name>
<dbReference type="STRING" id="4081.A0A3Q7ITA7"/>
<proteinExistence type="predicted"/>
<reference evidence="2" key="2">
    <citation type="submission" date="2019-01" db="UniProtKB">
        <authorList>
            <consortium name="EnsemblPlants"/>
        </authorList>
    </citation>
    <scope>IDENTIFICATION</scope>
    <source>
        <strain evidence="2">cv. Heinz 1706</strain>
    </source>
</reference>
<accession>A0A3Q7ITA7</accession>
<protein>
    <recommendedName>
        <fullName evidence="4">DUF868 domain-containing protein</fullName>
    </recommendedName>
</protein>
<keyword evidence="3" id="KW-1185">Reference proteome</keyword>
<dbReference type="InterPro" id="IPR008586">
    <property type="entry name" value="DUF868_pln"/>
</dbReference>
<dbReference type="RefSeq" id="XP_004246895.1">
    <property type="nucleotide sequence ID" value="XM_004246847.4"/>
</dbReference>
<evidence type="ECO:0000313" key="3">
    <source>
        <dbReference type="Proteomes" id="UP000004994"/>
    </source>
</evidence>
<dbReference type="OMA" id="MRSIATC"/>
<dbReference type="PaxDb" id="4081-Solyc09g009280.1.1"/>
<evidence type="ECO:0000313" key="2">
    <source>
        <dbReference type="EnsemblPlants" id="Solyc09g009280.1.1.1"/>
    </source>
</evidence>
<gene>
    <name evidence="2" type="primary">LOC101262554</name>
</gene>
<organism evidence="2">
    <name type="scientific">Solanum lycopersicum</name>
    <name type="common">Tomato</name>
    <name type="synonym">Lycopersicon esculentum</name>
    <dbReference type="NCBI Taxonomy" id="4081"/>
    <lineage>
        <taxon>Eukaryota</taxon>
        <taxon>Viridiplantae</taxon>
        <taxon>Streptophyta</taxon>
        <taxon>Embryophyta</taxon>
        <taxon>Tracheophyta</taxon>
        <taxon>Spermatophyta</taxon>
        <taxon>Magnoliopsida</taxon>
        <taxon>eudicotyledons</taxon>
        <taxon>Gunneridae</taxon>
        <taxon>Pentapetalae</taxon>
        <taxon>asterids</taxon>
        <taxon>lamiids</taxon>
        <taxon>Solanales</taxon>
        <taxon>Solanaceae</taxon>
        <taxon>Solanoideae</taxon>
        <taxon>Solaneae</taxon>
        <taxon>Solanum</taxon>
        <taxon>Solanum subgen. Lycopersicon</taxon>
    </lineage>
</organism>
<evidence type="ECO:0008006" key="4">
    <source>
        <dbReference type="Google" id="ProtNLM"/>
    </source>
</evidence>
<dbReference type="Proteomes" id="UP000004994">
    <property type="component" value="Chromosome 9"/>
</dbReference>
<evidence type="ECO:0000256" key="1">
    <source>
        <dbReference type="SAM" id="MobiDB-lite"/>
    </source>
</evidence>
<sequence length="294" mass="33835">MRNIASCYNEHAIKVTNSHCSNPSNQVVYNIPSLQNVVTCIYKVKISSIEKQQFLIKITWCCLLQHVFSISISERYIKNFKKVVTILDKSKGSQTIELYSSRFDVYWDLCNAKYEGGPEPIKGFFVKILVNCEVGLVLGDMGHEFELKKLNLDDKFSRFGLVSRNEHFSSSSVLVTKGKFSDNGKCHDILIKNSSSMLFVSIDKKSVIQVKRLQWNFRGNQTIFLDGLVVDFMWDVHDWLCNPKSGCAMFMFRTRSGLDSRLWLDQEKNLEQQQEEEEEKDGFSLMICATKSPD</sequence>
<dbReference type="InParanoid" id="A0A3Q7ITA7"/>
<reference evidence="2" key="1">
    <citation type="journal article" date="2012" name="Nature">
        <title>The tomato genome sequence provides insights into fleshy fruit evolution.</title>
        <authorList>
            <consortium name="Tomato Genome Consortium"/>
        </authorList>
    </citation>
    <scope>NUCLEOTIDE SEQUENCE [LARGE SCALE GENOMIC DNA]</scope>
    <source>
        <strain evidence="2">cv. Heinz 1706</strain>
    </source>
</reference>
<dbReference type="OrthoDB" id="678233at2759"/>
<dbReference type="Pfam" id="PF05910">
    <property type="entry name" value="DUF868"/>
    <property type="match status" value="1"/>
</dbReference>
<dbReference type="Gramene" id="Solyc09g009280.1.1">
    <property type="protein sequence ID" value="Solyc09g009280.1.1.1"/>
    <property type="gene ID" value="Solyc09g009280.1"/>
</dbReference>
<dbReference type="AlphaFoldDB" id="A0A3Q7ITA7"/>
<dbReference type="PANTHER" id="PTHR31972">
    <property type="entry name" value="EXPRESSED PROTEIN"/>
    <property type="match status" value="1"/>
</dbReference>
<dbReference type="EnsemblPlants" id="Solyc09g009280.1.1">
    <property type="protein sequence ID" value="Solyc09g009280.1.1.1"/>
    <property type="gene ID" value="Solyc09g009280.1"/>
</dbReference>
<dbReference type="KEGG" id="sly:101262554"/>